<feature type="transmembrane region" description="Helical" evidence="7">
    <location>
        <begin position="521"/>
        <end position="542"/>
    </location>
</feature>
<feature type="compositionally biased region" description="Pro residues" evidence="6">
    <location>
        <begin position="618"/>
        <end position="634"/>
    </location>
</feature>
<dbReference type="RefSeq" id="XP_004925860.1">
    <property type="nucleotide sequence ID" value="XM_004925803.4"/>
</dbReference>
<organism evidence="9 10">
    <name type="scientific">Bombyx mori</name>
    <name type="common">Silk moth</name>
    <dbReference type="NCBI Taxonomy" id="7091"/>
    <lineage>
        <taxon>Eukaryota</taxon>
        <taxon>Metazoa</taxon>
        <taxon>Ecdysozoa</taxon>
        <taxon>Arthropoda</taxon>
        <taxon>Hexapoda</taxon>
        <taxon>Insecta</taxon>
        <taxon>Pterygota</taxon>
        <taxon>Neoptera</taxon>
        <taxon>Endopterygota</taxon>
        <taxon>Lepidoptera</taxon>
        <taxon>Glossata</taxon>
        <taxon>Ditrysia</taxon>
        <taxon>Bombycoidea</taxon>
        <taxon>Bombycidae</taxon>
        <taxon>Bombycinae</taxon>
        <taxon>Bombyx</taxon>
    </lineage>
</organism>
<feature type="transmembrane region" description="Helical" evidence="7">
    <location>
        <begin position="86"/>
        <end position="112"/>
    </location>
</feature>
<evidence type="ECO:0000256" key="6">
    <source>
        <dbReference type="SAM" id="MobiDB-lite"/>
    </source>
</evidence>
<proteinExistence type="predicted"/>
<protein>
    <recommendedName>
        <fullName evidence="8">Citrate transporter-like domain-containing protein</fullName>
    </recommendedName>
</protein>
<dbReference type="GeneID" id="101745076"/>
<feature type="transmembrane region" description="Helical" evidence="7">
    <location>
        <begin position="132"/>
        <end position="150"/>
    </location>
</feature>
<accession>A0A8R1WGS5</accession>
<feature type="region of interest" description="Disordered" evidence="6">
    <location>
        <begin position="597"/>
        <end position="634"/>
    </location>
</feature>
<dbReference type="Pfam" id="PF03600">
    <property type="entry name" value="CitMHS"/>
    <property type="match status" value="1"/>
</dbReference>
<dbReference type="GO" id="GO:0015141">
    <property type="term" value="F:succinate transmembrane transporter activity"/>
    <property type="evidence" value="ECO:0007669"/>
    <property type="project" value="TreeGrafter"/>
</dbReference>
<feature type="domain" description="Citrate transporter-like" evidence="8">
    <location>
        <begin position="93"/>
        <end position="357"/>
    </location>
</feature>
<sequence length="634" mass="69749">MGKETPKSDAKGKSGKNKDDEGKGIVDTIKSFFRGKDPRTPVKGVAPRIKNVVLMHFRGIFGMLVPICALTWQGKKGVNSITVQCMWLWMLWFFLLQPVAIPATGLIPIFILPMAGVMPTIETCVCYMNENIVLFILTGMLLLLLNNSGVDRRIALKLLCSGDACQFSGKRLVFKCSTAAFFLSMFSSRLITSSMITQMVTPALMDLQSATSRYRDSEPDYDEMRYIINNAIQTASAIGSTAILHSAYATLCFKAIWCQSAPKGTEYPDIFNYMQYSAFAFPVALLIHILNFAYHMMLINRFVGKPMSSNSMNELRKSLLKHKSSLPPSVTVHEKLTVFFSILALIVFFFRWSSFLEHMGWAAFSKEKGAPEIPGLKDATVAALFVIALHILPKSFGFVKLLIAEKRSELPPNKPESAILWWRFVDKNLNYGYMFLIGSGVALQAAIQDTGLDKIIGAHFGKAFTGRSWNTSLFLVCLVTVIFANVMTGVAACVSFLPFVLSMAVEPKAKVFRSHPWPSKVYVGALGVGVGCSFGYMFPFMYTPAYFCHYTGKVPVKKMAKYSIGSVIISLIVLWLALVYWAPYLWDPTDKGITPVATATVSPSGNGTTHAGAGPAAKPTPPPPGPAKPPAKKP</sequence>
<feature type="transmembrane region" description="Helical" evidence="7">
    <location>
        <begin position="336"/>
        <end position="354"/>
    </location>
</feature>
<dbReference type="GO" id="GO:0005886">
    <property type="term" value="C:plasma membrane"/>
    <property type="evidence" value="ECO:0007669"/>
    <property type="project" value="TreeGrafter"/>
</dbReference>
<dbReference type="Proteomes" id="UP000005204">
    <property type="component" value="Unassembled WGS sequence"/>
</dbReference>
<keyword evidence="2" id="KW-0813">Transport</keyword>
<comment type="subcellular location">
    <subcellularLocation>
        <location evidence="1">Membrane</location>
        <topology evidence="1">Multi-pass membrane protein</topology>
    </subcellularLocation>
</comment>
<dbReference type="PANTHER" id="PTHR10283:SF82">
    <property type="entry name" value="SOLUTE CARRIER FAMILY 13 MEMBER 2"/>
    <property type="match status" value="1"/>
</dbReference>
<name>A0A8R1WGS5_BOMMO</name>
<evidence type="ECO:0000256" key="3">
    <source>
        <dbReference type="ARBA" id="ARBA00022692"/>
    </source>
</evidence>
<dbReference type="GO" id="GO:0015137">
    <property type="term" value="F:citrate transmembrane transporter activity"/>
    <property type="evidence" value="ECO:0007669"/>
    <property type="project" value="TreeGrafter"/>
</dbReference>
<dbReference type="InterPro" id="IPR004680">
    <property type="entry name" value="Cit_transptr-like_dom"/>
</dbReference>
<keyword evidence="3 7" id="KW-0812">Transmembrane</keyword>
<feature type="compositionally biased region" description="Low complexity" evidence="6">
    <location>
        <begin position="607"/>
        <end position="617"/>
    </location>
</feature>
<feature type="transmembrane region" description="Helical" evidence="7">
    <location>
        <begin position="276"/>
        <end position="297"/>
    </location>
</feature>
<dbReference type="EnsemblMetazoa" id="XM_004925803.3">
    <property type="protein sequence ID" value="XP_004925860.1"/>
    <property type="gene ID" value="LOC101745076"/>
</dbReference>
<evidence type="ECO:0000256" key="1">
    <source>
        <dbReference type="ARBA" id="ARBA00004141"/>
    </source>
</evidence>
<feature type="transmembrane region" description="Helical" evidence="7">
    <location>
        <begin position="562"/>
        <end position="582"/>
    </location>
</feature>
<keyword evidence="4 7" id="KW-1133">Transmembrane helix</keyword>
<evidence type="ECO:0000313" key="9">
    <source>
        <dbReference type="EnsemblMetazoa" id="XP_004925860.1"/>
    </source>
</evidence>
<feature type="transmembrane region" description="Helical" evidence="7">
    <location>
        <begin position="473"/>
        <end position="501"/>
    </location>
</feature>
<dbReference type="OrthoDB" id="10260443at2759"/>
<reference evidence="10" key="1">
    <citation type="journal article" date="2008" name="Insect Biochem. Mol. Biol.">
        <title>The genome of a lepidopteran model insect, the silkworm Bombyx mori.</title>
        <authorList>
            <consortium name="International Silkworm Genome Consortium"/>
        </authorList>
    </citation>
    <scope>NUCLEOTIDE SEQUENCE [LARGE SCALE GENOMIC DNA]</scope>
    <source>
        <strain evidence="10">p50T</strain>
    </source>
</reference>
<keyword evidence="10" id="KW-1185">Reference proteome</keyword>
<feature type="region of interest" description="Disordered" evidence="6">
    <location>
        <begin position="1"/>
        <end position="23"/>
    </location>
</feature>
<evidence type="ECO:0000259" key="8">
    <source>
        <dbReference type="Pfam" id="PF03600"/>
    </source>
</evidence>
<evidence type="ECO:0000256" key="7">
    <source>
        <dbReference type="SAM" id="Phobius"/>
    </source>
</evidence>
<evidence type="ECO:0000256" key="2">
    <source>
        <dbReference type="ARBA" id="ARBA00022448"/>
    </source>
</evidence>
<evidence type="ECO:0000256" key="5">
    <source>
        <dbReference type="ARBA" id="ARBA00023136"/>
    </source>
</evidence>
<dbReference type="PANTHER" id="PTHR10283">
    <property type="entry name" value="SOLUTE CARRIER FAMILY 13 MEMBER"/>
    <property type="match status" value="1"/>
</dbReference>
<evidence type="ECO:0000256" key="4">
    <source>
        <dbReference type="ARBA" id="ARBA00022989"/>
    </source>
</evidence>
<feature type="compositionally biased region" description="Polar residues" evidence="6">
    <location>
        <begin position="597"/>
        <end position="606"/>
    </location>
</feature>
<reference evidence="9" key="2">
    <citation type="submission" date="2022-06" db="UniProtKB">
        <authorList>
            <consortium name="EnsemblMetazoa"/>
        </authorList>
    </citation>
    <scope>IDENTIFICATION</scope>
    <source>
        <strain evidence="9">p50T (Dazao)</strain>
    </source>
</reference>
<dbReference type="KEGG" id="bmor:101745076"/>
<evidence type="ECO:0000313" key="10">
    <source>
        <dbReference type="Proteomes" id="UP000005204"/>
    </source>
</evidence>
<dbReference type="AlphaFoldDB" id="A0A8R1WGS5"/>
<keyword evidence="5 7" id="KW-0472">Membrane</keyword>